<dbReference type="Pfam" id="PF02628">
    <property type="entry name" value="COX15-CtaA"/>
    <property type="match status" value="1"/>
</dbReference>
<feature type="transmembrane region" description="Helical" evidence="13">
    <location>
        <begin position="321"/>
        <end position="347"/>
    </location>
</feature>
<comment type="caution">
    <text evidence="14">The sequence shown here is derived from an EMBL/GenBank/DDBJ whole genome shotgun (WGS) entry which is preliminary data.</text>
</comment>
<dbReference type="EMBL" id="RIBY02000868">
    <property type="protein sequence ID" value="KAH9836435.1"/>
    <property type="molecule type" value="Genomic_DNA"/>
</dbReference>
<keyword evidence="9 13" id="KW-0472">Membrane</keyword>
<keyword evidence="3 13" id="KW-0812">Transmembrane</keyword>
<comment type="pathway">
    <text evidence="10">Porphyrin-containing compound metabolism; heme A biosynthesis; heme A from heme O: step 1/1.</text>
</comment>
<keyword evidence="7" id="KW-0408">Iron</keyword>
<evidence type="ECO:0000256" key="7">
    <source>
        <dbReference type="ARBA" id="ARBA00023004"/>
    </source>
</evidence>
<evidence type="ECO:0000256" key="11">
    <source>
        <dbReference type="ARBA" id="ARBA00048044"/>
    </source>
</evidence>
<evidence type="ECO:0000256" key="12">
    <source>
        <dbReference type="SAM" id="MobiDB-lite"/>
    </source>
</evidence>
<reference evidence="14 15" key="1">
    <citation type="journal article" date="2018" name="IMA Fungus">
        <title>IMA Genome-F 10: Nine draft genome sequences of Claviceps purpurea s.lat., including C. arundinis, C. humidiphila, and C. cf. spartinae, pseudomolecules for the pitch canker pathogen Fusarium circinatum, draft genome of Davidsoniella eucalypti, Grosmannia galeiformis, Quambalaria eucalypti, and Teratosphaeria destructans.</title>
        <authorList>
            <person name="Wingfield B.D."/>
            <person name="Liu M."/>
            <person name="Nguyen H.D."/>
            <person name="Lane F.A."/>
            <person name="Morgan S.W."/>
            <person name="De Vos L."/>
            <person name="Wilken P.M."/>
            <person name="Duong T.A."/>
            <person name="Aylward J."/>
            <person name="Coetzee M.P."/>
            <person name="Dadej K."/>
            <person name="De Beer Z.W."/>
            <person name="Findlay W."/>
            <person name="Havenga M."/>
            <person name="Kolarik M."/>
            <person name="Menzies J.G."/>
            <person name="Naidoo K."/>
            <person name="Pochopski O."/>
            <person name="Shoukouhi P."/>
            <person name="Santana Q.C."/>
            <person name="Seifert K.A."/>
            <person name="Soal N."/>
            <person name="Steenkamp E.T."/>
            <person name="Tatham C.T."/>
            <person name="van der Nest M.A."/>
            <person name="Wingfield M.J."/>
        </authorList>
    </citation>
    <scope>NUCLEOTIDE SEQUENCE [LARGE SCALE GENOMIC DNA]</scope>
    <source>
        <strain evidence="14">CMW44962</strain>
    </source>
</reference>
<gene>
    <name evidence="14" type="ORF">Tdes44962_MAKER08467</name>
</gene>
<dbReference type="OrthoDB" id="1726137at2759"/>
<evidence type="ECO:0000313" key="14">
    <source>
        <dbReference type="EMBL" id="KAH9836435.1"/>
    </source>
</evidence>
<feature type="transmembrane region" description="Helical" evidence="13">
    <location>
        <begin position="113"/>
        <end position="133"/>
    </location>
</feature>
<accession>A0A9W7SWQ3</accession>
<feature type="transmembrane region" description="Helical" evidence="13">
    <location>
        <begin position="392"/>
        <end position="411"/>
    </location>
</feature>
<keyword evidence="8" id="KW-0350">Heme biosynthesis</keyword>
<keyword evidence="15" id="KW-1185">Reference proteome</keyword>
<dbReference type="GO" id="GO:0046872">
    <property type="term" value="F:metal ion binding"/>
    <property type="evidence" value="ECO:0007669"/>
    <property type="project" value="UniProtKB-KW"/>
</dbReference>
<evidence type="ECO:0000256" key="10">
    <source>
        <dbReference type="ARBA" id="ARBA00044501"/>
    </source>
</evidence>
<dbReference type="GO" id="GO:0005743">
    <property type="term" value="C:mitochondrial inner membrane"/>
    <property type="evidence" value="ECO:0007669"/>
    <property type="project" value="TreeGrafter"/>
</dbReference>
<feature type="transmembrane region" description="Helical" evidence="13">
    <location>
        <begin position="266"/>
        <end position="287"/>
    </location>
</feature>
<evidence type="ECO:0000256" key="13">
    <source>
        <dbReference type="SAM" id="Phobius"/>
    </source>
</evidence>
<dbReference type="HAMAP" id="MF_01665">
    <property type="entry name" value="HemeA_synth_type2"/>
    <property type="match status" value="1"/>
</dbReference>
<name>A0A9W7SWQ3_9PEZI</name>
<evidence type="ECO:0000256" key="2">
    <source>
        <dbReference type="ARBA" id="ARBA00004141"/>
    </source>
</evidence>
<evidence type="ECO:0000313" key="15">
    <source>
        <dbReference type="Proteomes" id="UP001138500"/>
    </source>
</evidence>
<feature type="transmembrane region" description="Helical" evidence="13">
    <location>
        <begin position="432"/>
        <end position="452"/>
    </location>
</feature>
<evidence type="ECO:0000256" key="1">
    <source>
        <dbReference type="ARBA" id="ARBA00001970"/>
    </source>
</evidence>
<organism evidence="14 15">
    <name type="scientific">Teratosphaeria destructans</name>
    <dbReference type="NCBI Taxonomy" id="418781"/>
    <lineage>
        <taxon>Eukaryota</taxon>
        <taxon>Fungi</taxon>
        <taxon>Dikarya</taxon>
        <taxon>Ascomycota</taxon>
        <taxon>Pezizomycotina</taxon>
        <taxon>Dothideomycetes</taxon>
        <taxon>Dothideomycetidae</taxon>
        <taxon>Mycosphaerellales</taxon>
        <taxon>Teratosphaeriaceae</taxon>
        <taxon>Teratosphaeria</taxon>
    </lineage>
</organism>
<sequence>MTSLCTVSPLRPSIVASTASRSLQDAFICRRCIHHQAFRSQLLQRQAARLDNPFLKAFNRSRPPKQSRAQSSSPTAPSPLGSLSQRIGPRAPPTESAAPAKTSSWPQTSDKSVAYWLLASAASVFGIVVFGGLTRLTESGLSITEWRPVTGSFPPRNEQHWEDEFARYKLSPEFKMLNSRMNLDEFKQIYWMEWGHRLWGRVVGITFLLPTAYFVTRRRVSAPMALRLTGICGLIGFQGFIGWWMVKSGLKDDLLETGSHPRVSQYRLTAHLGTAFIAYLSMLWNGLQILREHKLLKDPQRGLDLLETLQRPELRAFRRSTVALAGLIFLTAMSGALVAGLDAGLVYNDFPWMGQGLLPPKREMFDPFYAHTEDQGDLIWRNMLENPVLAQLDHRVLATTTFTAVMTLWAYSRFSPRVRATLPRDAAKGAFGLVHLVSLQVVLGITTLWYLVPTALASAHQAGALALLTGAFVLGNRVWTPRRTMRLVQNAARSVRSQAVATSGMARRGPQ</sequence>
<dbReference type="InterPro" id="IPR003780">
    <property type="entry name" value="COX15/CtaA_fam"/>
</dbReference>
<evidence type="ECO:0000256" key="3">
    <source>
        <dbReference type="ARBA" id="ARBA00022692"/>
    </source>
</evidence>
<comment type="subcellular location">
    <subcellularLocation>
        <location evidence="2">Membrane</location>
        <topology evidence="2">Multi-pass membrane protein</topology>
    </subcellularLocation>
</comment>
<dbReference type="PANTHER" id="PTHR23289:SF2">
    <property type="entry name" value="CYTOCHROME C OXIDASE ASSEMBLY PROTEIN COX15 HOMOLOG"/>
    <property type="match status" value="1"/>
</dbReference>
<keyword evidence="6" id="KW-0560">Oxidoreductase</keyword>
<comment type="cofactor">
    <cofactor evidence="1">
        <name>heme b</name>
        <dbReference type="ChEBI" id="CHEBI:60344"/>
    </cofactor>
</comment>
<keyword evidence="4" id="KW-0479">Metal-binding</keyword>
<proteinExistence type="inferred from homology"/>
<dbReference type="Proteomes" id="UP001138500">
    <property type="component" value="Unassembled WGS sequence"/>
</dbReference>
<evidence type="ECO:0000256" key="6">
    <source>
        <dbReference type="ARBA" id="ARBA00023002"/>
    </source>
</evidence>
<evidence type="ECO:0000256" key="4">
    <source>
        <dbReference type="ARBA" id="ARBA00022723"/>
    </source>
</evidence>
<reference evidence="14 15" key="2">
    <citation type="journal article" date="2021" name="Curr. Genet.">
        <title>Genetic response to nitrogen starvation in the aggressive Eucalyptus foliar pathogen Teratosphaeria destructans.</title>
        <authorList>
            <person name="Havenga M."/>
            <person name="Wingfield B.D."/>
            <person name="Wingfield M.J."/>
            <person name="Dreyer L.L."/>
            <person name="Roets F."/>
            <person name="Aylward J."/>
        </authorList>
    </citation>
    <scope>NUCLEOTIDE SEQUENCE [LARGE SCALE GENOMIC DNA]</scope>
    <source>
        <strain evidence="14">CMW44962</strain>
    </source>
</reference>
<feature type="compositionally biased region" description="Polar residues" evidence="12">
    <location>
        <begin position="67"/>
        <end position="85"/>
    </location>
</feature>
<comment type="catalytic activity">
    <reaction evidence="11">
        <text>Fe(II)-heme o + 2 A + H2O = Fe(II)-heme a + 2 AH2</text>
        <dbReference type="Rhea" id="RHEA:63388"/>
        <dbReference type="ChEBI" id="CHEBI:13193"/>
        <dbReference type="ChEBI" id="CHEBI:15377"/>
        <dbReference type="ChEBI" id="CHEBI:17499"/>
        <dbReference type="ChEBI" id="CHEBI:60530"/>
        <dbReference type="ChEBI" id="CHEBI:61715"/>
        <dbReference type="EC" id="1.17.99.9"/>
    </reaction>
    <physiologicalReaction direction="left-to-right" evidence="11">
        <dbReference type="Rhea" id="RHEA:63389"/>
    </physiologicalReaction>
</comment>
<evidence type="ECO:0000256" key="8">
    <source>
        <dbReference type="ARBA" id="ARBA00023133"/>
    </source>
</evidence>
<protein>
    <submittedName>
        <fullName evidence="14">Cytochrome c oxidase assembly protein</fullName>
    </submittedName>
</protein>
<feature type="transmembrane region" description="Helical" evidence="13">
    <location>
        <begin position="228"/>
        <end position="246"/>
    </location>
</feature>
<dbReference type="GO" id="GO:0120547">
    <property type="term" value="F:heme A synthase activity"/>
    <property type="evidence" value="ECO:0007669"/>
    <property type="project" value="UniProtKB-EC"/>
</dbReference>
<keyword evidence="5 13" id="KW-1133">Transmembrane helix</keyword>
<dbReference type="InterPro" id="IPR023754">
    <property type="entry name" value="HemeA_Synthase_type2"/>
</dbReference>
<feature type="transmembrane region" description="Helical" evidence="13">
    <location>
        <begin position="198"/>
        <end position="216"/>
    </location>
</feature>
<feature type="transmembrane region" description="Helical" evidence="13">
    <location>
        <begin position="458"/>
        <end position="479"/>
    </location>
</feature>
<dbReference type="GO" id="GO:0016653">
    <property type="term" value="F:oxidoreductase activity, acting on NAD(P)H, heme protein as acceptor"/>
    <property type="evidence" value="ECO:0007669"/>
    <property type="project" value="TreeGrafter"/>
</dbReference>
<evidence type="ECO:0000256" key="9">
    <source>
        <dbReference type="ARBA" id="ARBA00023136"/>
    </source>
</evidence>
<dbReference type="GO" id="GO:0006784">
    <property type="term" value="P:heme A biosynthetic process"/>
    <property type="evidence" value="ECO:0007669"/>
    <property type="project" value="InterPro"/>
</dbReference>
<feature type="region of interest" description="Disordered" evidence="12">
    <location>
        <begin position="57"/>
        <end position="107"/>
    </location>
</feature>
<dbReference type="PANTHER" id="PTHR23289">
    <property type="entry name" value="CYTOCHROME C OXIDASE ASSEMBLY PROTEIN COX15"/>
    <property type="match status" value="1"/>
</dbReference>
<evidence type="ECO:0000256" key="5">
    <source>
        <dbReference type="ARBA" id="ARBA00022989"/>
    </source>
</evidence>
<dbReference type="AlphaFoldDB" id="A0A9W7SWQ3"/>